<sequence length="45" mass="5275">MHKLIKKAKIEKRPLLETEAKELLREYEIPIPAFKLIKSEEEIAG</sequence>
<evidence type="ECO:0000313" key="1">
    <source>
        <dbReference type="EMBL" id="GAI31945.1"/>
    </source>
</evidence>
<accession>X1NYU3</accession>
<dbReference type="EMBL" id="BARV01016948">
    <property type="protein sequence ID" value="GAI31945.1"/>
    <property type="molecule type" value="Genomic_DNA"/>
</dbReference>
<organism evidence="1">
    <name type="scientific">marine sediment metagenome</name>
    <dbReference type="NCBI Taxonomy" id="412755"/>
    <lineage>
        <taxon>unclassified sequences</taxon>
        <taxon>metagenomes</taxon>
        <taxon>ecological metagenomes</taxon>
    </lineage>
</organism>
<gene>
    <name evidence="1" type="ORF">S06H3_28974</name>
</gene>
<reference evidence="1" key="1">
    <citation type="journal article" date="2014" name="Front. Microbiol.">
        <title>High frequency of phylogenetically diverse reductive dehalogenase-homologous genes in deep subseafloor sedimentary metagenomes.</title>
        <authorList>
            <person name="Kawai M."/>
            <person name="Futagami T."/>
            <person name="Toyoda A."/>
            <person name="Takaki Y."/>
            <person name="Nishi S."/>
            <person name="Hori S."/>
            <person name="Arai W."/>
            <person name="Tsubouchi T."/>
            <person name="Morono Y."/>
            <person name="Uchiyama I."/>
            <person name="Ito T."/>
            <person name="Fujiyama A."/>
            <person name="Inagaki F."/>
            <person name="Takami H."/>
        </authorList>
    </citation>
    <scope>NUCLEOTIDE SEQUENCE</scope>
    <source>
        <strain evidence="1">Expedition CK06-06</strain>
    </source>
</reference>
<proteinExistence type="predicted"/>
<name>X1NYU3_9ZZZZ</name>
<protein>
    <submittedName>
        <fullName evidence="1">Uncharacterized protein</fullName>
    </submittedName>
</protein>
<feature type="non-terminal residue" evidence="1">
    <location>
        <position position="45"/>
    </location>
</feature>
<dbReference type="AlphaFoldDB" id="X1NYU3"/>
<comment type="caution">
    <text evidence="1">The sequence shown here is derived from an EMBL/GenBank/DDBJ whole genome shotgun (WGS) entry which is preliminary data.</text>
</comment>